<gene>
    <name evidence="1" type="ORF">L2E82_34665</name>
</gene>
<accession>A0ACB9BMI6</accession>
<proteinExistence type="predicted"/>
<keyword evidence="2" id="KW-1185">Reference proteome</keyword>
<reference evidence="1 2" key="2">
    <citation type="journal article" date="2022" name="Mol. Ecol. Resour.">
        <title>The genomes of chicory, endive, great burdock and yacon provide insights into Asteraceae paleo-polyploidization history and plant inulin production.</title>
        <authorList>
            <person name="Fan W."/>
            <person name="Wang S."/>
            <person name="Wang H."/>
            <person name="Wang A."/>
            <person name="Jiang F."/>
            <person name="Liu H."/>
            <person name="Zhao H."/>
            <person name="Xu D."/>
            <person name="Zhang Y."/>
        </authorList>
    </citation>
    <scope>NUCLEOTIDE SEQUENCE [LARGE SCALE GENOMIC DNA]</scope>
    <source>
        <strain evidence="2">cv. Punajuju</strain>
        <tissue evidence="1">Leaves</tissue>
    </source>
</reference>
<protein>
    <submittedName>
        <fullName evidence="1">Uncharacterized protein</fullName>
    </submittedName>
</protein>
<comment type="caution">
    <text evidence="1">The sequence shown here is derived from an EMBL/GenBank/DDBJ whole genome shotgun (WGS) entry which is preliminary data.</text>
</comment>
<dbReference type="Proteomes" id="UP001055811">
    <property type="component" value="Linkage Group LG06"/>
</dbReference>
<evidence type="ECO:0000313" key="2">
    <source>
        <dbReference type="Proteomes" id="UP001055811"/>
    </source>
</evidence>
<organism evidence="1 2">
    <name type="scientific">Cichorium intybus</name>
    <name type="common">Chicory</name>
    <dbReference type="NCBI Taxonomy" id="13427"/>
    <lineage>
        <taxon>Eukaryota</taxon>
        <taxon>Viridiplantae</taxon>
        <taxon>Streptophyta</taxon>
        <taxon>Embryophyta</taxon>
        <taxon>Tracheophyta</taxon>
        <taxon>Spermatophyta</taxon>
        <taxon>Magnoliopsida</taxon>
        <taxon>eudicotyledons</taxon>
        <taxon>Gunneridae</taxon>
        <taxon>Pentapetalae</taxon>
        <taxon>asterids</taxon>
        <taxon>campanulids</taxon>
        <taxon>Asterales</taxon>
        <taxon>Asteraceae</taxon>
        <taxon>Cichorioideae</taxon>
        <taxon>Cichorieae</taxon>
        <taxon>Cichoriinae</taxon>
        <taxon>Cichorium</taxon>
    </lineage>
</organism>
<name>A0ACB9BMI6_CICIN</name>
<evidence type="ECO:0000313" key="1">
    <source>
        <dbReference type="EMBL" id="KAI3723222.1"/>
    </source>
</evidence>
<sequence>MAACGSLQHIFDKPSPLETPKDPFESSWKHINPIKAIDDMFSELHFMEKNDSLPSTKHYQCNNIGMNAESLSMCTEGLGFESFDDVEDLKDEQDVNIDHESKQQQQQQERTTKHAVSEMLPCEPKRSRFKGMEFPPPISSIGMGGKPWVYLESYRSNGRFILKEVKIPTQELLHACREDGRLKLQFIQSDGEALDEEDDEERKNGGDVSNNDGDGAGSNEIRGESS</sequence>
<reference evidence="2" key="1">
    <citation type="journal article" date="2022" name="Mol. Ecol. Resour.">
        <title>The genomes of chicory, endive, great burdock and yacon provide insights into Asteraceae palaeo-polyploidization history and plant inulin production.</title>
        <authorList>
            <person name="Fan W."/>
            <person name="Wang S."/>
            <person name="Wang H."/>
            <person name="Wang A."/>
            <person name="Jiang F."/>
            <person name="Liu H."/>
            <person name="Zhao H."/>
            <person name="Xu D."/>
            <person name="Zhang Y."/>
        </authorList>
    </citation>
    <scope>NUCLEOTIDE SEQUENCE [LARGE SCALE GENOMIC DNA]</scope>
    <source>
        <strain evidence="2">cv. Punajuju</strain>
    </source>
</reference>
<dbReference type="EMBL" id="CM042014">
    <property type="protein sequence ID" value="KAI3723222.1"/>
    <property type="molecule type" value="Genomic_DNA"/>
</dbReference>